<dbReference type="AlphaFoldDB" id="A0AAP2DES9"/>
<keyword evidence="3" id="KW-1185">Reference proteome</keyword>
<reference evidence="2 3" key="1">
    <citation type="submission" date="2021-05" db="EMBL/GenBank/DDBJ databases">
        <title>A Polyphasic approach of four new species of the genus Ohtaekwangia: Ohtaekwangia histidinii sp. nov., Ohtaekwangia cretensis sp. nov., Ohtaekwangia indiensis sp. nov., Ohtaekwangia reichenbachii sp. nov. from diverse environment.</title>
        <authorList>
            <person name="Octaviana S."/>
        </authorList>
    </citation>
    <scope>NUCLEOTIDE SEQUENCE [LARGE SCALE GENOMIC DNA]</scope>
    <source>
        <strain evidence="2 3">PWU37</strain>
    </source>
</reference>
<name>A0AAP2DES9_9BACT</name>
<dbReference type="Proteomes" id="UP001319180">
    <property type="component" value="Unassembled WGS sequence"/>
</dbReference>
<gene>
    <name evidence="2" type="ORF">KK078_24860</name>
</gene>
<dbReference type="InterPro" id="IPR019861">
    <property type="entry name" value="PorP/SprF_Bacteroidetes"/>
</dbReference>
<protein>
    <submittedName>
        <fullName evidence="2">Type IX secretion system membrane protein PorP/SprF</fullName>
    </submittedName>
</protein>
<dbReference type="EMBL" id="JAHESC010000048">
    <property type="protein sequence ID" value="MBT1689816.1"/>
    <property type="molecule type" value="Genomic_DNA"/>
</dbReference>
<feature type="signal peptide" evidence="1">
    <location>
        <begin position="1"/>
        <end position="19"/>
    </location>
</feature>
<sequence>MRKLLLAALFITAVFNGMAQQQPVLSQYMLNNYYFNPAYTGSGELYNFSVLHRSQWSGYKDYNGNTAAPETQLLTATANLDSTGHSVGLLASRDKTAALTTFQAELSYAYSISLTSKSTLALGFRGGIATRSIDYDEYIVKHPDDEFIKEGKQSETKPNVTLGVWYNHTKYYAGVSAKGLVTQADYNTLGLENEKSIIITAGYHIDLSRDWTLTPAMQVITTTDHTAVQGSATVNHVDVFWAGLSYRHEEAATILVGFSALEKKLRVGYAFDYTTGNRSAKGSTSHELMMAYRLGKLHARKRVVVEKQTPIE</sequence>
<accession>A0AAP2DES9</accession>
<dbReference type="Pfam" id="PF11751">
    <property type="entry name" value="PorP_SprF"/>
    <property type="match status" value="1"/>
</dbReference>
<comment type="caution">
    <text evidence="2">The sequence shown here is derived from an EMBL/GenBank/DDBJ whole genome shotgun (WGS) entry which is preliminary data.</text>
</comment>
<evidence type="ECO:0000256" key="1">
    <source>
        <dbReference type="SAM" id="SignalP"/>
    </source>
</evidence>
<feature type="chain" id="PRO_5043015245" evidence="1">
    <location>
        <begin position="20"/>
        <end position="312"/>
    </location>
</feature>
<evidence type="ECO:0000313" key="3">
    <source>
        <dbReference type="Proteomes" id="UP001319180"/>
    </source>
</evidence>
<keyword evidence="1" id="KW-0732">Signal</keyword>
<proteinExistence type="predicted"/>
<dbReference type="RefSeq" id="WP_254093039.1">
    <property type="nucleotide sequence ID" value="NZ_JAHESC010000048.1"/>
</dbReference>
<organism evidence="2 3">
    <name type="scientific">Dawidia soli</name>
    <dbReference type="NCBI Taxonomy" id="2782352"/>
    <lineage>
        <taxon>Bacteria</taxon>
        <taxon>Pseudomonadati</taxon>
        <taxon>Bacteroidota</taxon>
        <taxon>Cytophagia</taxon>
        <taxon>Cytophagales</taxon>
        <taxon>Chryseotaleaceae</taxon>
        <taxon>Dawidia</taxon>
    </lineage>
</organism>
<dbReference type="NCBIfam" id="TIGR03519">
    <property type="entry name" value="T9SS_PorP_fam"/>
    <property type="match status" value="1"/>
</dbReference>
<evidence type="ECO:0000313" key="2">
    <source>
        <dbReference type="EMBL" id="MBT1689816.1"/>
    </source>
</evidence>